<dbReference type="EMBL" id="FPLD01000069">
    <property type="protein sequence ID" value="SGZ03600.1"/>
    <property type="molecule type" value="Genomic_DNA"/>
</dbReference>
<keyword evidence="7" id="KW-1185">Reference proteome</keyword>
<dbReference type="InterPro" id="IPR057666">
    <property type="entry name" value="DrpA_SLOG"/>
</dbReference>
<feature type="domain" description="DprA winged helix" evidence="3">
    <location>
        <begin position="305"/>
        <end position="360"/>
    </location>
</feature>
<evidence type="ECO:0000313" key="8">
    <source>
        <dbReference type="Proteomes" id="UP000183794"/>
    </source>
</evidence>
<feature type="domain" description="Smf/DprA SLOG" evidence="2">
    <location>
        <begin position="80"/>
        <end position="287"/>
    </location>
</feature>
<proteinExistence type="inferred from homology"/>
<dbReference type="OrthoDB" id="9785707at2"/>
<evidence type="ECO:0000313" key="7">
    <source>
        <dbReference type="Proteomes" id="UP000182660"/>
    </source>
</evidence>
<dbReference type="Pfam" id="PF17782">
    <property type="entry name" value="WHD_DprA"/>
    <property type="match status" value="1"/>
</dbReference>
<evidence type="ECO:0000259" key="2">
    <source>
        <dbReference type="Pfam" id="PF02481"/>
    </source>
</evidence>
<dbReference type="Proteomes" id="UP000183794">
    <property type="component" value="Unassembled WGS sequence"/>
</dbReference>
<dbReference type="PANTHER" id="PTHR43022">
    <property type="entry name" value="PROTEIN SMF"/>
    <property type="match status" value="1"/>
</dbReference>
<dbReference type="NCBIfam" id="TIGR00732">
    <property type="entry name" value="dprA"/>
    <property type="match status" value="1"/>
</dbReference>
<dbReference type="EMBL" id="FPLJ01000055">
    <property type="protein sequence ID" value="SGY92904.1"/>
    <property type="molecule type" value="Genomic_DNA"/>
</dbReference>
<dbReference type="InterPro" id="IPR041614">
    <property type="entry name" value="DprA_WH"/>
</dbReference>
<dbReference type="KEGG" id="mvs:MVIS_4335"/>
<dbReference type="Pfam" id="PF02481">
    <property type="entry name" value="DNA_processg_A"/>
    <property type="match status" value="1"/>
</dbReference>
<dbReference type="PANTHER" id="PTHR43022:SF1">
    <property type="entry name" value="PROTEIN SMF"/>
    <property type="match status" value="1"/>
</dbReference>
<reference evidence="5 7" key="2">
    <citation type="submission" date="2016-11" db="EMBL/GenBank/DDBJ databases">
        <authorList>
            <person name="Klemetsen T."/>
        </authorList>
    </citation>
    <scope>NUCLEOTIDE SEQUENCE [LARGE SCALE GENOMIC DNA]</scope>
    <source>
        <strain evidence="5">MT 2528</strain>
    </source>
</reference>
<feature type="domain" description="Smf/DprA SAM" evidence="4">
    <location>
        <begin position="8"/>
        <end position="69"/>
    </location>
</feature>
<accession>A0A090ILC5</accession>
<evidence type="ECO:0000313" key="6">
    <source>
        <dbReference type="EMBL" id="SGZ03600.1"/>
    </source>
</evidence>
<evidence type="ECO:0000259" key="4">
    <source>
        <dbReference type="Pfam" id="PF25317"/>
    </source>
</evidence>
<evidence type="ECO:0000313" key="5">
    <source>
        <dbReference type="EMBL" id="SGY92904.1"/>
    </source>
</evidence>
<protein>
    <submittedName>
        <fullName evidence="6">Smf protein</fullName>
    </submittedName>
</protein>
<reference evidence="6 8" key="1">
    <citation type="submission" date="2016-11" db="EMBL/GenBank/DDBJ databases">
        <authorList>
            <person name="Jaros S."/>
            <person name="Januszkiewicz K."/>
            <person name="Wedrychowicz H."/>
        </authorList>
    </citation>
    <scope>NUCLEOTIDE SEQUENCE [LARGE SCALE GENOMIC DNA]</scope>
    <source>
        <strain evidence="6">NVI 5450</strain>
    </source>
</reference>
<dbReference type="PATRIC" id="fig|80854.5.peg.4593"/>
<evidence type="ECO:0000256" key="1">
    <source>
        <dbReference type="ARBA" id="ARBA00006525"/>
    </source>
</evidence>
<comment type="similarity">
    <text evidence="1">Belongs to the DprA/Smf family.</text>
</comment>
<dbReference type="Gene3D" id="3.40.50.450">
    <property type="match status" value="1"/>
</dbReference>
<dbReference type="STRING" id="80854.MVIS_4335"/>
<dbReference type="Pfam" id="PF25317">
    <property type="entry name" value="SAM_SMF"/>
    <property type="match status" value="1"/>
</dbReference>
<dbReference type="HOGENOM" id="CLU_029601_0_3_6"/>
<dbReference type="Proteomes" id="UP000182660">
    <property type="component" value="Unassembled WGS sequence"/>
</dbReference>
<dbReference type="InterPro" id="IPR003488">
    <property type="entry name" value="DprA"/>
</dbReference>
<dbReference type="GO" id="GO:0009294">
    <property type="term" value="P:DNA-mediated transformation"/>
    <property type="evidence" value="ECO:0007669"/>
    <property type="project" value="InterPro"/>
</dbReference>
<dbReference type="RefSeq" id="WP_045112249.1">
    <property type="nucleotide sequence ID" value="NZ_CAWQZC010000157.1"/>
</dbReference>
<sequence length="368" mass="40103">MVNEQDKYWLALCNVPKIGGSRALKLLQKTSLTRLFAGSALYLQSLGLDTAQQQTILNPDWQAIENTLNWLADKPERYLIPITSSDYPLTLKNIGSPPLLLYVEGNVELLSKPQIAMVGSRAPSYYGKRHAHSFAAALVQEGLVVTSGLAIGIDSECHRSVLAAKGHTIAVLGTGLANVYPKRHQKLAQQIREQGALVSEFSPFTQARPEHFPRRNRIVSGLSLGVVVIEAAVNSGSLISARYAIEQGREVFALPGAIDNPMAAGCHYLIQQGAKLITQISDITDELTYINVSTNFEQTNLFSADPETVSLPNQIILDSVGYEVTTADIIAELSQQPVSQVLTSLIELELDNWVSVVPGGYVRSQRRG</sequence>
<name>A0A090ILC5_9GAMM</name>
<dbReference type="GeneID" id="61296320"/>
<dbReference type="AlphaFoldDB" id="A0A090ILC5"/>
<dbReference type="InterPro" id="IPR036388">
    <property type="entry name" value="WH-like_DNA-bd_sf"/>
</dbReference>
<dbReference type="Gene3D" id="1.10.10.10">
    <property type="entry name" value="Winged helix-like DNA-binding domain superfamily/Winged helix DNA-binding domain"/>
    <property type="match status" value="1"/>
</dbReference>
<evidence type="ECO:0000259" key="3">
    <source>
        <dbReference type="Pfam" id="PF17782"/>
    </source>
</evidence>
<dbReference type="InterPro" id="IPR057338">
    <property type="entry name" value="DprA_SAM"/>
</dbReference>
<organism evidence="6 8">
    <name type="scientific">Moritella viscosa</name>
    <dbReference type="NCBI Taxonomy" id="80854"/>
    <lineage>
        <taxon>Bacteria</taxon>
        <taxon>Pseudomonadati</taxon>
        <taxon>Pseudomonadota</taxon>
        <taxon>Gammaproteobacteria</taxon>
        <taxon>Alteromonadales</taxon>
        <taxon>Moritellaceae</taxon>
        <taxon>Moritella</taxon>
    </lineage>
</organism>
<dbReference type="SUPFAM" id="SSF102405">
    <property type="entry name" value="MCP/YpsA-like"/>
    <property type="match status" value="1"/>
</dbReference>
<gene>
    <name evidence="5" type="ORF">MT2528_2463</name>
    <name evidence="6" type="ORF">NVI5450_2679</name>
</gene>